<sequence length="1156" mass="130854">MPRSSRHKSSKHSARDSREYSESEDDFGVKERKGDNDDDGGSVRVSKESVLSEKSKLDSKEIRRDAYDVGSGNGDCGEDYRSSSSRRRKERGSSDGVNDRLNGGGECVDERGEGSKKARGSWDSKSGNSRWREDEVEEAKRSGGRSEKHSSRESSRKEGKDKERERDGERDRDRERDRYKEKDRERERERDSERKGKGGKGDKFGDNEDERSSSKREITTDDVLERRNWKRSENSTDIYQDETGDVKNKHSSFADGVVKEIRKDDKLRDEKYRDKYRDETEKSRQDKYKDEYPVKDRARSRSREKYSRDSKDHKDVNHKRTKLADGDEENESHSNYDHSRYRDQDQERDRGREYDGYRKCDQVDPDRDHDPLLEKERERDWDCDRERERDHVHDQEPDMVPYDERGSRSKDQRDRRLSPDDRNNYMDSKVKDGKGIKTDMDKAYLGSNKVEVESKGDKSYHPTYVDVRLSNNRGQVSPTSSSHGGDDGSRHVRHEDAKYRYLQMESQPKENSGRISERSSNYRSSEKYNKADDGHAELTGERSSSSKPSPMDLTDGSSSPSLDRRYMSRSGVRRNLDVKDAGRKSSASAGSRDFSGADGKSGRDVDVCKSMVEESSRADSSFNSRQGQGNMNPLPPFRHGVESPTFMGMMEEDSRLNSNTRYKRMADPGMGRGHMNSWRGVPNWSPSLPNGFMPFQSGPPHGNFQSIVPHFASPHIFGVRPPIEINQPCLPFPLANSDRVPGHLRPLGWPNIMDPSVPPRLHGWDVNNGVLRGESHFFGTDWEHNRHPVTAREWESNVGMWKGHNGISDAPSATSIDSSRAQFPIEDGFSKHGTLKSNNENCHEVSELKSAENRPVLPPEKESPILSSEFPIDRKQVSTKSAEIDSVLKLIRFYLSRLNISEQLVHPEVYKQCIDLLDGKPSLATAIDSRVHMILTSDRRKGLRDSDDSLSSSVLPCTDDYTFQKSLELYKSQRVEMRDIAMMKVDLLDSTLSTKSNDDMNQRGIPNENEEKPALKVDGEEPLLLSCTTSDLDKIIDDAYAAKDEPVDEPSLEPNNVALLELQAEVVQKLGVPNSNPGDHAETSNDILAETSNDIPQDTTAEVDANLGAANFEISSGRVGSDSVIVGCPSEACEAPNESELANHGRIHHHSPGSTQ</sequence>
<organism evidence="1 2">
    <name type="scientific">Melastoma candidum</name>
    <dbReference type="NCBI Taxonomy" id="119954"/>
    <lineage>
        <taxon>Eukaryota</taxon>
        <taxon>Viridiplantae</taxon>
        <taxon>Streptophyta</taxon>
        <taxon>Embryophyta</taxon>
        <taxon>Tracheophyta</taxon>
        <taxon>Spermatophyta</taxon>
        <taxon>Magnoliopsida</taxon>
        <taxon>eudicotyledons</taxon>
        <taxon>Gunneridae</taxon>
        <taxon>Pentapetalae</taxon>
        <taxon>rosids</taxon>
        <taxon>malvids</taxon>
        <taxon>Myrtales</taxon>
        <taxon>Melastomataceae</taxon>
        <taxon>Melastomatoideae</taxon>
        <taxon>Melastomateae</taxon>
        <taxon>Melastoma</taxon>
    </lineage>
</organism>
<protein>
    <submittedName>
        <fullName evidence="1">Uncharacterized protein</fullName>
    </submittedName>
</protein>
<dbReference type="Proteomes" id="UP001057402">
    <property type="component" value="Chromosome 2"/>
</dbReference>
<accession>A0ACB9S5E4</accession>
<name>A0ACB9S5E4_9MYRT</name>
<keyword evidence="2" id="KW-1185">Reference proteome</keyword>
<reference evidence="2" key="1">
    <citation type="journal article" date="2023" name="Front. Plant Sci.">
        <title>Chromosomal-level genome assembly of Melastoma candidum provides insights into trichome evolution.</title>
        <authorList>
            <person name="Zhong Y."/>
            <person name="Wu W."/>
            <person name="Sun C."/>
            <person name="Zou P."/>
            <person name="Liu Y."/>
            <person name="Dai S."/>
            <person name="Zhou R."/>
        </authorList>
    </citation>
    <scope>NUCLEOTIDE SEQUENCE [LARGE SCALE GENOMIC DNA]</scope>
</reference>
<comment type="caution">
    <text evidence="1">The sequence shown here is derived from an EMBL/GenBank/DDBJ whole genome shotgun (WGS) entry which is preliminary data.</text>
</comment>
<evidence type="ECO:0000313" key="2">
    <source>
        <dbReference type="Proteomes" id="UP001057402"/>
    </source>
</evidence>
<gene>
    <name evidence="1" type="ORF">MLD38_002944</name>
</gene>
<dbReference type="EMBL" id="CM042881">
    <property type="protein sequence ID" value="KAI4384843.1"/>
    <property type="molecule type" value="Genomic_DNA"/>
</dbReference>
<proteinExistence type="predicted"/>
<evidence type="ECO:0000313" key="1">
    <source>
        <dbReference type="EMBL" id="KAI4384843.1"/>
    </source>
</evidence>